<accession>A0A0R3TGG9</accession>
<dbReference type="Proteomes" id="UP000278807">
    <property type="component" value="Unassembled WGS sequence"/>
</dbReference>
<dbReference type="WBParaSite" id="HNAJ_0000616001-mRNA-1">
    <property type="protein sequence ID" value="HNAJ_0000616001-mRNA-1"/>
    <property type="gene ID" value="HNAJ_0000616001"/>
</dbReference>
<protein>
    <submittedName>
        <fullName evidence="1 3">Uncharacterized protein</fullName>
    </submittedName>
</protein>
<organism evidence="3">
    <name type="scientific">Rodentolepis nana</name>
    <name type="common">Dwarf tapeworm</name>
    <name type="synonym">Hymenolepis nana</name>
    <dbReference type="NCBI Taxonomy" id="102285"/>
    <lineage>
        <taxon>Eukaryota</taxon>
        <taxon>Metazoa</taxon>
        <taxon>Spiralia</taxon>
        <taxon>Lophotrochozoa</taxon>
        <taxon>Platyhelminthes</taxon>
        <taxon>Cestoda</taxon>
        <taxon>Eucestoda</taxon>
        <taxon>Cyclophyllidea</taxon>
        <taxon>Hymenolepididae</taxon>
        <taxon>Rodentolepis</taxon>
    </lineage>
</organism>
<evidence type="ECO:0000313" key="1">
    <source>
        <dbReference type="EMBL" id="VDO02016.1"/>
    </source>
</evidence>
<dbReference type="EMBL" id="UZAE01006167">
    <property type="protein sequence ID" value="VDO02016.1"/>
    <property type="molecule type" value="Genomic_DNA"/>
</dbReference>
<reference evidence="1 2" key="2">
    <citation type="submission" date="2018-11" db="EMBL/GenBank/DDBJ databases">
        <authorList>
            <consortium name="Pathogen Informatics"/>
        </authorList>
    </citation>
    <scope>NUCLEOTIDE SEQUENCE [LARGE SCALE GENOMIC DNA]</scope>
</reference>
<dbReference type="OrthoDB" id="10265007at2759"/>
<dbReference type="STRING" id="102285.A0A0R3TGG9"/>
<gene>
    <name evidence="1" type="ORF">HNAJ_LOCUS6156</name>
</gene>
<evidence type="ECO:0000313" key="3">
    <source>
        <dbReference type="WBParaSite" id="HNAJ_0000616001-mRNA-1"/>
    </source>
</evidence>
<evidence type="ECO:0000313" key="2">
    <source>
        <dbReference type="Proteomes" id="UP000278807"/>
    </source>
</evidence>
<keyword evidence="2" id="KW-1185">Reference proteome</keyword>
<dbReference type="AlphaFoldDB" id="A0A0R3TGG9"/>
<name>A0A0R3TGG9_RODNA</name>
<sequence length="122" mass="14302">MFRPIDTNPIPFNRLFTKSANNILLTPRQRCEAKELLLKSKSAQLPDDTDLNDLWNVLEKKKDASVDTEKWFITYPKFLEAKQEVCPKVSHFFTAPIFAKLSHAERMSRVNIHDFFNFVKKT</sequence>
<reference evidence="3" key="1">
    <citation type="submission" date="2017-02" db="UniProtKB">
        <authorList>
            <consortium name="WormBaseParasite"/>
        </authorList>
    </citation>
    <scope>IDENTIFICATION</scope>
</reference>
<proteinExistence type="predicted"/>